<evidence type="ECO:0000256" key="4">
    <source>
        <dbReference type="ARBA" id="ARBA00022794"/>
    </source>
</evidence>
<gene>
    <name evidence="8" type="ORF">EXN66_Car011475</name>
</gene>
<keyword evidence="4" id="KW-0970">Cilium biogenesis/degradation</keyword>
<keyword evidence="5" id="KW-0325">Glycoprotein</keyword>
<dbReference type="GO" id="GO:0007224">
    <property type="term" value="P:smoothened signaling pathway"/>
    <property type="evidence" value="ECO:0007669"/>
    <property type="project" value="TreeGrafter"/>
</dbReference>
<feature type="domain" description="Tectonic-1-3 N-terminal" evidence="7">
    <location>
        <begin position="96"/>
        <end position="199"/>
    </location>
</feature>
<protein>
    <submittedName>
        <fullName evidence="8">Tectonic-2</fullName>
    </submittedName>
</protein>
<evidence type="ECO:0000256" key="2">
    <source>
        <dbReference type="ARBA" id="ARBA00011495"/>
    </source>
</evidence>
<keyword evidence="9" id="KW-1185">Reference proteome</keyword>
<dbReference type="GO" id="GO:0060271">
    <property type="term" value="P:cilium assembly"/>
    <property type="evidence" value="ECO:0007669"/>
    <property type="project" value="TreeGrafter"/>
</dbReference>
<dbReference type="EMBL" id="CM015722">
    <property type="protein sequence ID" value="KAF3695799.1"/>
    <property type="molecule type" value="Genomic_DNA"/>
</dbReference>
<dbReference type="GO" id="GO:1904491">
    <property type="term" value="P:protein localization to ciliary transition zone"/>
    <property type="evidence" value="ECO:0007669"/>
    <property type="project" value="TreeGrafter"/>
</dbReference>
<evidence type="ECO:0000256" key="1">
    <source>
        <dbReference type="ARBA" id="ARBA00007633"/>
    </source>
</evidence>
<evidence type="ECO:0000259" key="7">
    <source>
        <dbReference type="Pfam" id="PF25752"/>
    </source>
</evidence>
<evidence type="ECO:0000256" key="3">
    <source>
        <dbReference type="ARBA" id="ARBA00022729"/>
    </source>
</evidence>
<dbReference type="AlphaFoldDB" id="A0A6G1Q004"/>
<dbReference type="Proteomes" id="UP000503349">
    <property type="component" value="Chromosome 11"/>
</dbReference>
<accession>A0A6G1Q004</accession>
<dbReference type="InterPro" id="IPR040354">
    <property type="entry name" value="TCTN1-3"/>
</dbReference>
<dbReference type="GO" id="GO:0036038">
    <property type="term" value="C:MKS complex"/>
    <property type="evidence" value="ECO:0007669"/>
    <property type="project" value="TreeGrafter"/>
</dbReference>
<organism evidence="8 9">
    <name type="scientific">Channa argus</name>
    <name type="common">Northern snakehead</name>
    <name type="synonym">Ophicephalus argus</name>
    <dbReference type="NCBI Taxonomy" id="215402"/>
    <lineage>
        <taxon>Eukaryota</taxon>
        <taxon>Metazoa</taxon>
        <taxon>Chordata</taxon>
        <taxon>Craniata</taxon>
        <taxon>Vertebrata</taxon>
        <taxon>Euteleostomi</taxon>
        <taxon>Actinopterygii</taxon>
        <taxon>Neopterygii</taxon>
        <taxon>Teleostei</taxon>
        <taxon>Neoteleostei</taxon>
        <taxon>Acanthomorphata</taxon>
        <taxon>Anabantaria</taxon>
        <taxon>Anabantiformes</taxon>
        <taxon>Channoidei</taxon>
        <taxon>Channidae</taxon>
        <taxon>Channa</taxon>
    </lineage>
</organism>
<evidence type="ECO:0000313" key="9">
    <source>
        <dbReference type="Proteomes" id="UP000503349"/>
    </source>
</evidence>
<keyword evidence="3" id="KW-0732">Signal</keyword>
<feature type="domain" description="Tectonic-1-3" evidence="6">
    <location>
        <begin position="310"/>
        <end position="470"/>
    </location>
</feature>
<reference evidence="9" key="2">
    <citation type="submission" date="2019-02" db="EMBL/GenBank/DDBJ databases">
        <title>Opniocepnalus argus Var Kimnra genome.</title>
        <authorList>
            <person name="Zhou C."/>
            <person name="Xiao S."/>
        </authorList>
    </citation>
    <scope>NUCLEOTIDE SEQUENCE [LARGE SCALE GENOMIC DNA]</scope>
</reference>
<dbReference type="PANTHER" id="PTHR14611">
    <property type="entry name" value="TECTONIC FAMILY MEMBER"/>
    <property type="match status" value="1"/>
</dbReference>
<dbReference type="Pfam" id="PF07773">
    <property type="entry name" value="TCTN_DUF1619"/>
    <property type="match status" value="1"/>
</dbReference>
<dbReference type="Pfam" id="PF25752">
    <property type="entry name" value="DUF1619_N"/>
    <property type="match status" value="1"/>
</dbReference>
<dbReference type="InterPro" id="IPR057724">
    <property type="entry name" value="TCTN1-3_N"/>
</dbReference>
<sequence length="582" mass="63562">MAPAQNFVAGNIGSPSCVAEETQWVLTSEQVEKTAVRVQLRLTKSLRLCGKNETNPDCCPKPLCVLETLQVSACVNGTPQSSLLIQAKINALLVPTNAGYDNKTIIPNQVYQPLGSCPCDLTFRACDVRCCCDKDCSPEELKLFVSSCLHGPFGGQVSPAPDYQCTVQASENTPDWFPFLCVNSPLENNPYLGLFYEGDTIASKPGPSFQRPVLSAPVPVNAYVQGSPILTINDQYFTIPQVSCVQCGGLVCENVTLALDYKFSWKANDITNVTLTRTVGTITLDRNVVLTTSYSAVFLNGETMNEPNSGNPGYQVGKPVIAGKLLDTGLIKRTSINLWKPVSDGLCYTAEKKQILFGENSTSGCLLPVSQQNLTQCKFLRETVGSFQAALVTGTYVSKSGNPDPLTMTGWLNISFLTLNSSPVMEVTTDSCYGIPSHQHIHVWSLIKGIVQGEPQREIHALQVSYSLSTWAVECGGGDVSPCVDPMKTQLFPITSSVTFSDIPTNIGQLKTRYQINFTEYDCNRNDVCWPELVFPITKYYTGEPYSQSLAKGLILVFFFITASILGTPWRQIRQAWSSAAL</sequence>
<proteinExistence type="inferred from homology"/>
<comment type="similarity">
    <text evidence="1">Belongs to the tectonic family.</text>
</comment>
<reference evidence="8 9" key="1">
    <citation type="submission" date="2019-02" db="EMBL/GenBank/DDBJ databases">
        <title>Opniocepnalus argus genome.</title>
        <authorList>
            <person name="Zhou C."/>
            <person name="Xiao S."/>
        </authorList>
    </citation>
    <scope>NUCLEOTIDE SEQUENCE [LARGE SCALE GENOMIC DNA]</scope>
    <source>
        <strain evidence="8">OARG1902GOOAL</strain>
        <tissue evidence="8">Muscle</tissue>
    </source>
</reference>
<dbReference type="PANTHER" id="PTHR14611:SF6">
    <property type="entry name" value="TECTONIC-2"/>
    <property type="match status" value="1"/>
</dbReference>
<dbReference type="InterPro" id="IPR011677">
    <property type="entry name" value="TCTN1-3_dom"/>
</dbReference>
<evidence type="ECO:0000256" key="5">
    <source>
        <dbReference type="ARBA" id="ARBA00023180"/>
    </source>
</evidence>
<comment type="subunit">
    <text evidence="2">Part of the tectonic-like complex (also named B9 complex).</text>
</comment>
<evidence type="ECO:0000259" key="6">
    <source>
        <dbReference type="Pfam" id="PF07773"/>
    </source>
</evidence>
<evidence type="ECO:0000313" key="8">
    <source>
        <dbReference type="EMBL" id="KAF3695799.1"/>
    </source>
</evidence>
<name>A0A6G1Q004_CHAAH</name>